<feature type="compositionally biased region" description="Low complexity" evidence="1">
    <location>
        <begin position="455"/>
        <end position="473"/>
    </location>
</feature>
<sequence>MASRKYLHSHSSLLSTTTSSSAESQNASPVLAETRPFYSPMMNDKRRSNCMPRRKLIIRTENALPDQISPPMTSILPCSDAETLSDGCAMWEPRRVRKQVSLPVDDLGKVGIIPPPVPPRMQSHVIRMPETRLVADVKGLSPPVPPKPKPRQKSNELFYPHRPLAVEQHTSDRPFGLGQNDKSNDSTSINNGNSNTGLQKATRRIIYSRVSAVNPTIPSGHKSIPDYYDQNKAARETARQFSMFVSGEHRVRDRRHSSADRNRVPALRDHVLPVQGAPYPSAFPAATTIPSLEAQVIPPHRASLLMPNVRTEETETPYVLQVPAKKTNTEPCERRQIFLTSDNPIISADQMRKEDRPIPPAQPDRFDWIKASSPESIRPDRTQALRLPCVPARRPQSIDRFSVISEPRFRSTPPLDPNRQANARSGVSLKRCDSETDHDARTFSRSVRRMSSHASTVSSGSNTLVSTSSEHIC</sequence>
<dbReference type="EMBL" id="LUCM01004611">
    <property type="protein sequence ID" value="KAA0194106.1"/>
    <property type="molecule type" value="Genomic_DNA"/>
</dbReference>
<feature type="compositionally biased region" description="Basic and acidic residues" evidence="1">
    <location>
        <begin position="430"/>
        <end position="442"/>
    </location>
</feature>
<feature type="compositionally biased region" description="Low complexity" evidence="1">
    <location>
        <begin position="9"/>
        <end position="21"/>
    </location>
</feature>
<reference evidence="2" key="1">
    <citation type="submission" date="2019-05" db="EMBL/GenBank/DDBJ databases">
        <title>Annotation for the trematode Fasciolopsis buski.</title>
        <authorList>
            <person name="Choi Y.-J."/>
        </authorList>
    </citation>
    <scope>NUCLEOTIDE SEQUENCE</scope>
    <source>
        <strain evidence="2">HT</strain>
        <tissue evidence="2">Whole worm</tissue>
    </source>
</reference>
<evidence type="ECO:0000313" key="3">
    <source>
        <dbReference type="Proteomes" id="UP000728185"/>
    </source>
</evidence>
<organism evidence="2 3">
    <name type="scientific">Fasciolopsis buskii</name>
    <dbReference type="NCBI Taxonomy" id="27845"/>
    <lineage>
        <taxon>Eukaryota</taxon>
        <taxon>Metazoa</taxon>
        <taxon>Spiralia</taxon>
        <taxon>Lophotrochozoa</taxon>
        <taxon>Platyhelminthes</taxon>
        <taxon>Trematoda</taxon>
        <taxon>Digenea</taxon>
        <taxon>Plagiorchiida</taxon>
        <taxon>Echinostomata</taxon>
        <taxon>Echinostomatoidea</taxon>
        <taxon>Fasciolidae</taxon>
        <taxon>Fasciolopsis</taxon>
    </lineage>
</organism>
<dbReference type="Proteomes" id="UP000728185">
    <property type="component" value="Unassembled WGS sequence"/>
</dbReference>
<dbReference type="AlphaFoldDB" id="A0A8E0RVP1"/>
<feature type="compositionally biased region" description="Low complexity" evidence="1">
    <location>
        <begin position="185"/>
        <end position="196"/>
    </location>
</feature>
<dbReference type="OrthoDB" id="27389at2759"/>
<accession>A0A8E0RVP1</accession>
<name>A0A8E0RVP1_9TREM</name>
<evidence type="ECO:0000256" key="1">
    <source>
        <dbReference type="SAM" id="MobiDB-lite"/>
    </source>
</evidence>
<feature type="region of interest" description="Disordered" evidence="1">
    <location>
        <begin position="1"/>
        <end position="46"/>
    </location>
</feature>
<feature type="region of interest" description="Disordered" evidence="1">
    <location>
        <begin position="171"/>
        <end position="196"/>
    </location>
</feature>
<keyword evidence="3" id="KW-1185">Reference proteome</keyword>
<protein>
    <submittedName>
        <fullName evidence="2">Uncharacterized protein</fullName>
    </submittedName>
</protein>
<feature type="region of interest" description="Disordered" evidence="1">
    <location>
        <begin position="406"/>
        <end position="473"/>
    </location>
</feature>
<comment type="caution">
    <text evidence="2">The sequence shown here is derived from an EMBL/GenBank/DDBJ whole genome shotgun (WGS) entry which is preliminary data.</text>
</comment>
<proteinExistence type="predicted"/>
<gene>
    <name evidence="2" type="ORF">FBUS_06185</name>
</gene>
<evidence type="ECO:0000313" key="2">
    <source>
        <dbReference type="EMBL" id="KAA0194106.1"/>
    </source>
</evidence>